<dbReference type="EMBL" id="JADIMG010000004">
    <property type="protein sequence ID" value="MBO8458821.1"/>
    <property type="molecule type" value="Genomic_DNA"/>
</dbReference>
<gene>
    <name evidence="1" type="ORF">IAA73_00585</name>
</gene>
<evidence type="ECO:0000313" key="2">
    <source>
        <dbReference type="Proteomes" id="UP000823641"/>
    </source>
</evidence>
<dbReference type="AlphaFoldDB" id="A0A9D9N383"/>
<comment type="caution">
    <text evidence="1">The sequence shown here is derived from an EMBL/GenBank/DDBJ whole genome shotgun (WGS) entry which is preliminary data.</text>
</comment>
<dbReference type="Proteomes" id="UP000823641">
    <property type="component" value="Unassembled WGS sequence"/>
</dbReference>
<reference evidence="1" key="2">
    <citation type="journal article" date="2021" name="PeerJ">
        <title>Extensive microbial diversity within the chicken gut microbiome revealed by metagenomics and culture.</title>
        <authorList>
            <person name="Gilroy R."/>
            <person name="Ravi A."/>
            <person name="Getino M."/>
            <person name="Pursley I."/>
            <person name="Horton D.L."/>
            <person name="Alikhan N.F."/>
            <person name="Baker D."/>
            <person name="Gharbi K."/>
            <person name="Hall N."/>
            <person name="Watson M."/>
            <person name="Adriaenssens E.M."/>
            <person name="Foster-Nyarko E."/>
            <person name="Jarju S."/>
            <person name="Secka A."/>
            <person name="Antonio M."/>
            <person name="Oren A."/>
            <person name="Chaudhuri R.R."/>
            <person name="La Ragione R."/>
            <person name="Hildebrand F."/>
            <person name="Pallen M.J."/>
        </authorList>
    </citation>
    <scope>NUCLEOTIDE SEQUENCE</scope>
    <source>
        <strain evidence="1">G3-3990</strain>
    </source>
</reference>
<sequence>MRTSSRTPIRDLLAQARRSFPSTHPNRHAAVVRYPATLPTALDPPVIPQKCGIQLQGLKRGKTTHPTILLHYDIES</sequence>
<accession>A0A9D9N383</accession>
<proteinExistence type="predicted"/>
<organism evidence="1 2">
    <name type="scientific">Candidatus Gallipaludibacter merdavium</name>
    <dbReference type="NCBI Taxonomy" id="2840839"/>
    <lineage>
        <taxon>Bacteria</taxon>
        <taxon>Pseudomonadati</taxon>
        <taxon>Bacteroidota</taxon>
        <taxon>Bacteroidia</taxon>
        <taxon>Bacteroidales</taxon>
        <taxon>Candidatus Gallipaludibacter</taxon>
    </lineage>
</organism>
<name>A0A9D9N383_9BACT</name>
<evidence type="ECO:0000313" key="1">
    <source>
        <dbReference type="EMBL" id="MBO8458821.1"/>
    </source>
</evidence>
<reference evidence="1" key="1">
    <citation type="submission" date="2020-10" db="EMBL/GenBank/DDBJ databases">
        <authorList>
            <person name="Gilroy R."/>
        </authorList>
    </citation>
    <scope>NUCLEOTIDE SEQUENCE</scope>
    <source>
        <strain evidence="1">G3-3990</strain>
    </source>
</reference>
<protein>
    <submittedName>
        <fullName evidence="1">Uncharacterized protein</fullName>
    </submittedName>
</protein>